<accession>A0ABZ0RFR7</accession>
<organism evidence="2 3">
    <name type="scientific">Coraliomargarita algicola</name>
    <dbReference type="NCBI Taxonomy" id="3092156"/>
    <lineage>
        <taxon>Bacteria</taxon>
        <taxon>Pseudomonadati</taxon>
        <taxon>Verrucomicrobiota</taxon>
        <taxon>Opitutia</taxon>
        <taxon>Puniceicoccales</taxon>
        <taxon>Coraliomargaritaceae</taxon>
        <taxon>Coraliomargarita</taxon>
    </lineage>
</organism>
<proteinExistence type="predicted"/>
<keyword evidence="2" id="KW-0808">Transferase</keyword>
<dbReference type="Proteomes" id="UP001324993">
    <property type="component" value="Chromosome"/>
</dbReference>
<dbReference type="Pfam" id="PF04230">
    <property type="entry name" value="PS_pyruv_trans"/>
    <property type="match status" value="1"/>
</dbReference>
<reference evidence="2 3" key="1">
    <citation type="submission" date="2023-11" db="EMBL/GenBank/DDBJ databases">
        <title>Coraliomargarita sp. nov., isolated from marine algae.</title>
        <authorList>
            <person name="Lee J.K."/>
            <person name="Baek J.H."/>
            <person name="Kim J.M."/>
            <person name="Choi D.G."/>
            <person name="Jeon C.O."/>
        </authorList>
    </citation>
    <scope>NUCLEOTIDE SEQUENCE [LARGE SCALE GENOMIC DNA]</scope>
    <source>
        <strain evidence="2 3">J2-16</strain>
    </source>
</reference>
<gene>
    <name evidence="2" type="ORF">SH580_16400</name>
</gene>
<dbReference type="GO" id="GO:0016757">
    <property type="term" value="F:glycosyltransferase activity"/>
    <property type="evidence" value="ECO:0007669"/>
    <property type="project" value="UniProtKB-KW"/>
</dbReference>
<dbReference type="InterPro" id="IPR007345">
    <property type="entry name" value="Polysacch_pyruvyl_Trfase"/>
</dbReference>
<keyword evidence="3" id="KW-1185">Reference proteome</keyword>
<evidence type="ECO:0000313" key="2">
    <source>
        <dbReference type="EMBL" id="WPJ95010.1"/>
    </source>
</evidence>
<sequence length="394" mass="44980">MKVGIVTNYEWLKQWGNYGTLFQNYALQEVLRDLGHESYWIRTTNSRPFTFSERCRNLGLKLLTNPSELLKQLKGEKHLHADISPANPRIIQFNADHHRSFEEFMSSHLGLSEREYGGEELRHSPPEADAFIVGSDNVWAQVSPAYFLQFGSASTKRIAYAVSSNWETLSPYWYARARKAIRSIDHVSVREDAGLHVCKKLGRGDAAHVLDPTLLAQPACFRKLLPLASVPEEDREPTLLVYWLNAYQNSDWPLREMERLAEAKSLKLQIIPLQGTELLAPEIHTYVPNPSSWLDAFANAECVLTNSFHGTAFSIIFNRPFVVLPKSKDPQAHGSERFRSLLGKLDLESRIIHDRSYSSLTRVLEEQIDWESVETKLASERSKSLDFLKRALVS</sequence>
<protein>
    <submittedName>
        <fullName evidence="2">Polysaccharide pyruvyl transferase family protein</fullName>
        <ecNumber evidence="2">2.4.-.-</ecNumber>
    </submittedName>
</protein>
<dbReference type="RefSeq" id="WP_319831912.1">
    <property type="nucleotide sequence ID" value="NZ_CP138858.1"/>
</dbReference>
<feature type="domain" description="Polysaccharide pyruvyl transferase" evidence="1">
    <location>
        <begin position="17"/>
        <end position="324"/>
    </location>
</feature>
<evidence type="ECO:0000313" key="3">
    <source>
        <dbReference type="Proteomes" id="UP001324993"/>
    </source>
</evidence>
<keyword evidence="2" id="KW-0328">Glycosyltransferase</keyword>
<evidence type="ECO:0000259" key="1">
    <source>
        <dbReference type="Pfam" id="PF04230"/>
    </source>
</evidence>
<name>A0ABZ0RFR7_9BACT</name>
<dbReference type="EC" id="2.4.-.-" evidence="2"/>
<dbReference type="EMBL" id="CP138858">
    <property type="protein sequence ID" value="WPJ95010.1"/>
    <property type="molecule type" value="Genomic_DNA"/>
</dbReference>